<dbReference type="SUPFAM" id="SSF53067">
    <property type="entry name" value="Actin-like ATPase domain"/>
    <property type="match status" value="3"/>
</dbReference>
<feature type="region of interest" description="Disordered" evidence="7">
    <location>
        <begin position="437"/>
        <end position="510"/>
    </location>
</feature>
<keyword evidence="3" id="KW-0378">Hydrolase</keyword>
<reference evidence="8 9" key="1">
    <citation type="submission" date="2017-09" db="EMBL/GenBank/DDBJ databases">
        <title>Genome sequencing of Besnoitia besnoiti strain Bb-Ger1.</title>
        <authorList>
            <person name="Schares G."/>
            <person name="Venepally P."/>
            <person name="Lorenzi H.A."/>
        </authorList>
    </citation>
    <scope>NUCLEOTIDE SEQUENCE [LARGE SCALE GENOMIC DNA]</scope>
    <source>
        <strain evidence="8 9">Bb-Ger1</strain>
    </source>
</reference>
<evidence type="ECO:0000256" key="7">
    <source>
        <dbReference type="SAM" id="MobiDB-lite"/>
    </source>
</evidence>
<comment type="caution">
    <text evidence="8">The sequence shown here is derived from an EMBL/GenBank/DDBJ whole genome shotgun (WGS) entry which is preliminary data.</text>
</comment>
<dbReference type="RefSeq" id="XP_029215196.1">
    <property type="nucleotide sequence ID" value="XM_029361729.1"/>
</dbReference>
<dbReference type="GO" id="GO:0016787">
    <property type="term" value="F:hydrolase activity"/>
    <property type="evidence" value="ECO:0007669"/>
    <property type="project" value="UniProtKB-KW"/>
</dbReference>
<dbReference type="STRING" id="94643.A0A2A9M6B7"/>
<organism evidence="8 9">
    <name type="scientific">Besnoitia besnoiti</name>
    <name type="common">Apicomplexan protozoan</name>
    <dbReference type="NCBI Taxonomy" id="94643"/>
    <lineage>
        <taxon>Eukaryota</taxon>
        <taxon>Sar</taxon>
        <taxon>Alveolata</taxon>
        <taxon>Apicomplexa</taxon>
        <taxon>Conoidasida</taxon>
        <taxon>Coccidia</taxon>
        <taxon>Eucoccidiorida</taxon>
        <taxon>Eimeriorina</taxon>
        <taxon>Sarcocystidae</taxon>
        <taxon>Besnoitia</taxon>
    </lineage>
</organism>
<comment type="similarity">
    <text evidence="1 6">Belongs to the actin family.</text>
</comment>
<evidence type="ECO:0000256" key="6">
    <source>
        <dbReference type="RuleBase" id="RU000487"/>
    </source>
</evidence>
<dbReference type="Gene3D" id="3.90.640.10">
    <property type="entry name" value="Actin, Chain A, domain 4"/>
    <property type="match status" value="2"/>
</dbReference>
<keyword evidence="9" id="KW-1185">Reference proteome</keyword>
<gene>
    <name evidence="8" type="ORF">BESB_030610</name>
</gene>
<feature type="compositionally biased region" description="Low complexity" evidence="7">
    <location>
        <begin position="23"/>
        <end position="36"/>
    </location>
</feature>
<dbReference type="GO" id="GO:0005524">
    <property type="term" value="F:ATP binding"/>
    <property type="evidence" value="ECO:0007669"/>
    <property type="project" value="UniProtKB-KW"/>
</dbReference>
<dbReference type="FunFam" id="3.30.420.40:FF:000058">
    <property type="entry name" value="Putative actin-related protein 5"/>
    <property type="match status" value="1"/>
</dbReference>
<evidence type="ECO:0000256" key="4">
    <source>
        <dbReference type="ARBA" id="ARBA00022840"/>
    </source>
</evidence>
<dbReference type="Gene3D" id="3.30.420.40">
    <property type="match status" value="5"/>
</dbReference>
<dbReference type="VEuPathDB" id="ToxoDB:BESB_030610"/>
<feature type="region of interest" description="Disordered" evidence="7">
    <location>
        <begin position="110"/>
        <end position="140"/>
    </location>
</feature>
<feature type="compositionally biased region" description="Acidic residues" evidence="7">
    <location>
        <begin position="443"/>
        <end position="462"/>
    </location>
</feature>
<feature type="compositionally biased region" description="Basic residues" evidence="7">
    <location>
        <begin position="467"/>
        <end position="477"/>
    </location>
</feature>
<keyword evidence="2" id="KW-0547">Nucleotide-binding</keyword>
<evidence type="ECO:0000256" key="3">
    <source>
        <dbReference type="ARBA" id="ARBA00022801"/>
    </source>
</evidence>
<dbReference type="GeneID" id="40308113"/>
<dbReference type="InterPro" id="IPR004001">
    <property type="entry name" value="Actin_CS"/>
</dbReference>
<evidence type="ECO:0000256" key="1">
    <source>
        <dbReference type="ARBA" id="ARBA00006752"/>
    </source>
</evidence>
<evidence type="ECO:0000313" key="9">
    <source>
        <dbReference type="Proteomes" id="UP000224006"/>
    </source>
</evidence>
<feature type="region of interest" description="Disordered" evidence="7">
    <location>
        <begin position="1"/>
        <end position="42"/>
    </location>
</feature>
<dbReference type="PANTHER" id="PTHR11937">
    <property type="entry name" value="ACTIN"/>
    <property type="match status" value="1"/>
</dbReference>
<protein>
    <submittedName>
        <fullName evidence="8">Actin-related protein ARP4A</fullName>
    </submittedName>
</protein>
<dbReference type="PROSITE" id="PS00432">
    <property type="entry name" value="ACTINS_2"/>
    <property type="match status" value="1"/>
</dbReference>
<dbReference type="Proteomes" id="UP000224006">
    <property type="component" value="Chromosome XIII"/>
</dbReference>
<dbReference type="OrthoDB" id="5132116at2759"/>
<dbReference type="SMART" id="SM00268">
    <property type="entry name" value="ACTIN"/>
    <property type="match status" value="1"/>
</dbReference>
<dbReference type="KEGG" id="bbes:BESB_030610"/>
<name>A0A2A9M6B7_BESBE</name>
<comment type="catalytic activity">
    <reaction evidence="5">
        <text>ATP + H2O = ADP + phosphate + H(+)</text>
        <dbReference type="Rhea" id="RHEA:13065"/>
        <dbReference type="ChEBI" id="CHEBI:15377"/>
        <dbReference type="ChEBI" id="CHEBI:15378"/>
        <dbReference type="ChEBI" id="CHEBI:30616"/>
        <dbReference type="ChEBI" id="CHEBI:43474"/>
        <dbReference type="ChEBI" id="CHEBI:456216"/>
    </reaction>
</comment>
<keyword evidence="4" id="KW-0067">ATP-binding</keyword>
<accession>A0A2A9M6B7</accession>
<proteinExistence type="inferred from homology"/>
<dbReference type="InterPro" id="IPR043129">
    <property type="entry name" value="ATPase_NBD"/>
</dbReference>
<dbReference type="Pfam" id="PF00022">
    <property type="entry name" value="Actin"/>
    <property type="match status" value="1"/>
</dbReference>
<dbReference type="AlphaFoldDB" id="A0A2A9M6B7"/>
<dbReference type="InterPro" id="IPR004000">
    <property type="entry name" value="Actin"/>
</dbReference>
<evidence type="ECO:0000256" key="5">
    <source>
        <dbReference type="ARBA" id="ARBA00049360"/>
    </source>
</evidence>
<dbReference type="EMBL" id="NWUJ01000016">
    <property type="protein sequence ID" value="PFH31187.1"/>
    <property type="molecule type" value="Genomic_DNA"/>
</dbReference>
<sequence length="705" mass="74465">MPPLAPAVGASSLPATPQPSASPAPSSSSSSSSSPPIGGEDIGAVVVDIGSHTIRVGNGQEDCPRQFFLAAALRRTGKPRSRLPPPGTVCGDCAACCCCCRAAAEVDPAGAGDGETPKGGAAGDAQAQEPSAKDGGASGRGETCCACCLSCGERAGRLVFPVSFYDKVADCEVRRCLSASAAAESVPPRDASLRLDEDVFRVLLYRTVQGTYPPASAKKVSASAGCCCCAASAAPAAGTVVATGVASRSFPEPFTTVASGGLGVLLEEHAVLVTEPTQTDFAFREKTAKILFEEMAVPAAFWAKQAMLAAFAVGKSTALVVDVGASGLSVSPVYEGFCLQRNTRKYPVAGDFLDEIVARVLARETAATRRRPPAAPTDSTAHFGGLCLPAFTRRRTRAGAEAQAAAEREEAELFRGVCASFLRESSQEVARTLKESVCRVQTDSDDEEEEEDEGEEEDEDGGNEGRRRNKGFKKKVAKAPGRPPSRKPGKKSGSASSGEEDTTFVSDEEKKKAALASKKKKRRCAASIYELPDGSLVNCDQNLKFDVGEVLFRPKEALRALGLWSEVKEATANAEGNEQTTDSYWEKRLDGFKGVTKAIEACIDSCDVDIRRELLASIVITGGTSLMPGFLDRVSKELHSPLTFSFSNSPAIKVRVVAPNTSVERAFSTWLGGSILASLGTFQQLWISKREYEEHGVDVINRRCA</sequence>
<evidence type="ECO:0000313" key="8">
    <source>
        <dbReference type="EMBL" id="PFH31187.1"/>
    </source>
</evidence>
<evidence type="ECO:0000256" key="2">
    <source>
        <dbReference type="ARBA" id="ARBA00022741"/>
    </source>
</evidence>